<keyword evidence="2" id="KW-0732">Signal</keyword>
<evidence type="ECO:0000256" key="2">
    <source>
        <dbReference type="SAM" id="SignalP"/>
    </source>
</evidence>
<name>A0A7Y2H313_UNCEI</name>
<evidence type="ECO:0000256" key="1">
    <source>
        <dbReference type="SAM" id="MobiDB-lite"/>
    </source>
</evidence>
<dbReference type="AlphaFoldDB" id="A0A7Y2H313"/>
<gene>
    <name evidence="3" type="ORF">HKN21_10800</name>
</gene>
<organism evidence="3 4">
    <name type="scientific">Eiseniibacteriota bacterium</name>
    <dbReference type="NCBI Taxonomy" id="2212470"/>
    <lineage>
        <taxon>Bacteria</taxon>
        <taxon>Candidatus Eiseniibacteriota</taxon>
    </lineage>
</organism>
<dbReference type="PROSITE" id="PS51257">
    <property type="entry name" value="PROKAR_LIPOPROTEIN"/>
    <property type="match status" value="1"/>
</dbReference>
<feature type="compositionally biased region" description="Pro residues" evidence="1">
    <location>
        <begin position="33"/>
        <end position="47"/>
    </location>
</feature>
<comment type="caution">
    <text evidence="3">The sequence shown here is derived from an EMBL/GenBank/DDBJ whole genome shotgun (WGS) entry which is preliminary data.</text>
</comment>
<evidence type="ECO:0008006" key="5">
    <source>
        <dbReference type="Google" id="ProtNLM"/>
    </source>
</evidence>
<feature type="signal peptide" evidence="2">
    <location>
        <begin position="1"/>
        <end position="19"/>
    </location>
</feature>
<dbReference type="EMBL" id="JABDJR010000435">
    <property type="protein sequence ID" value="NNF07238.1"/>
    <property type="molecule type" value="Genomic_DNA"/>
</dbReference>
<reference evidence="3 4" key="1">
    <citation type="submission" date="2020-03" db="EMBL/GenBank/DDBJ databases">
        <title>Metabolic flexibility allows generalist bacteria to become dominant in a frequently disturbed ecosystem.</title>
        <authorList>
            <person name="Chen Y.-J."/>
            <person name="Leung P.M."/>
            <person name="Bay S.K."/>
            <person name="Hugenholtz P."/>
            <person name="Kessler A.J."/>
            <person name="Shelley G."/>
            <person name="Waite D.W."/>
            <person name="Cook P.L."/>
            <person name="Greening C."/>
        </authorList>
    </citation>
    <scope>NUCLEOTIDE SEQUENCE [LARGE SCALE GENOMIC DNA]</scope>
    <source>
        <strain evidence="3">SS_bin_28</strain>
    </source>
</reference>
<protein>
    <recommendedName>
        <fullName evidence="5">Lipoprotein</fullName>
    </recommendedName>
</protein>
<evidence type="ECO:0000313" key="3">
    <source>
        <dbReference type="EMBL" id="NNF07238.1"/>
    </source>
</evidence>
<evidence type="ECO:0000313" key="4">
    <source>
        <dbReference type="Proteomes" id="UP000547674"/>
    </source>
</evidence>
<sequence length="181" mass="20933">MRQLWVLGLFVSLVFLGCAGSGVDAPTTNPTTDPVPDPPPPSEPNPEPSGDVYNVTLYTNAGPVYVDKFELEFNRRRGIYGFYGFFQDRYERFELVSFKDLERIDILKPMDRGVFDQILVGKEEMRLRPEQAFETRLTYRTGETSRFYAIISKFRGEKDFRLWELGMTGNNAGIQYIEFDR</sequence>
<proteinExistence type="predicted"/>
<accession>A0A7Y2H313</accession>
<feature type="region of interest" description="Disordered" evidence="1">
    <location>
        <begin position="25"/>
        <end position="51"/>
    </location>
</feature>
<feature type="chain" id="PRO_5031457538" description="Lipoprotein" evidence="2">
    <location>
        <begin position="20"/>
        <end position="181"/>
    </location>
</feature>
<dbReference type="Proteomes" id="UP000547674">
    <property type="component" value="Unassembled WGS sequence"/>
</dbReference>